<dbReference type="EMBL" id="CP015596">
    <property type="protein sequence ID" value="ANE78876.1"/>
    <property type="molecule type" value="Genomic_DNA"/>
</dbReference>
<dbReference type="NCBIfam" id="NF046112">
    <property type="entry name" value="MSMEG_6209_Nter"/>
    <property type="match status" value="1"/>
</dbReference>
<accession>A0A172UIF2</accession>
<keyword evidence="2" id="KW-1185">Reference proteome</keyword>
<protein>
    <recommendedName>
        <fullName evidence="3">DUF3562 domain-containing protein</fullName>
    </recommendedName>
</protein>
<dbReference type="STRING" id="1682113.A7U43_05610"/>
<proteinExistence type="predicted"/>
<evidence type="ECO:0000313" key="2">
    <source>
        <dbReference type="Proteomes" id="UP000077143"/>
    </source>
</evidence>
<dbReference type="Proteomes" id="UP000077143">
    <property type="component" value="Chromosome"/>
</dbReference>
<organism evidence="1 2">
    <name type="scientific">Mycobacterium adipatum</name>
    <dbReference type="NCBI Taxonomy" id="1682113"/>
    <lineage>
        <taxon>Bacteria</taxon>
        <taxon>Bacillati</taxon>
        <taxon>Actinomycetota</taxon>
        <taxon>Actinomycetes</taxon>
        <taxon>Mycobacteriales</taxon>
        <taxon>Mycobacteriaceae</taxon>
        <taxon>Mycobacterium</taxon>
    </lineage>
</organism>
<evidence type="ECO:0000313" key="1">
    <source>
        <dbReference type="EMBL" id="ANE78876.1"/>
    </source>
</evidence>
<dbReference type="Gene3D" id="1.10.8.1060">
    <property type="entry name" value="Corynebacterium glutamicum thioredoxin-dependent arsenate reductase, N-terminal domain"/>
    <property type="match status" value="1"/>
</dbReference>
<sequence>MTGESALNEDPLVLKIDEGEQIASVESRLMKRFTEVPAERVTATVAAAHKHFITSTVRDYVALLVERRARAELQAGLHGRG</sequence>
<dbReference type="KEGG" id="madi:A7U43_05610"/>
<gene>
    <name evidence="1" type="ORF">A7U43_05610</name>
</gene>
<dbReference type="AlphaFoldDB" id="A0A172UIF2"/>
<reference evidence="1 2" key="1">
    <citation type="submission" date="2016-05" db="EMBL/GenBank/DDBJ databases">
        <title>Complete genome sequence of a phthalic acid esters degrading Mycobacterium sp. YC-RL4.</title>
        <authorList>
            <person name="Ren L."/>
            <person name="Fan S."/>
            <person name="Ruth N."/>
            <person name="Jia Y."/>
            <person name="Wang J."/>
            <person name="Qiao C."/>
        </authorList>
    </citation>
    <scope>NUCLEOTIDE SEQUENCE [LARGE SCALE GENOMIC DNA]</scope>
    <source>
        <strain evidence="1 2">YC-RL4</strain>
    </source>
</reference>
<name>A0A172UIF2_9MYCO</name>
<evidence type="ECO:0008006" key="3">
    <source>
        <dbReference type="Google" id="ProtNLM"/>
    </source>
</evidence>